<evidence type="ECO:0000313" key="2">
    <source>
        <dbReference type="Proteomes" id="UP000468581"/>
    </source>
</evidence>
<evidence type="ECO:0008006" key="3">
    <source>
        <dbReference type="Google" id="ProtNLM"/>
    </source>
</evidence>
<name>A0A6P0UJ75_9FLAO</name>
<evidence type="ECO:0000313" key="1">
    <source>
        <dbReference type="EMBL" id="NER12440.1"/>
    </source>
</evidence>
<dbReference type="Proteomes" id="UP000468581">
    <property type="component" value="Unassembled WGS sequence"/>
</dbReference>
<sequence length="171" mass="20140">MGKRLLKSGGLILTLFLVFSFASMHKFYLSVSEVNYSEKDKAIQILSRIFIDDLEDVLEERYEIEPGLHTDRELEDIDRYIARYLKGRILVKINGEETPFNFLGKEYDNDVIKCYIEIPDVEMEDLNSLEIENTVLFELFEEQQNIVHFKIKKPHRSFILIKENAKGLLNF</sequence>
<comment type="caution">
    <text evidence="1">The sequence shown here is derived from an EMBL/GenBank/DDBJ whole genome shotgun (WGS) entry which is preliminary data.</text>
</comment>
<dbReference type="AlphaFoldDB" id="A0A6P0UJ75"/>
<reference evidence="1 2" key="1">
    <citation type="submission" date="2020-01" db="EMBL/GenBank/DDBJ databases">
        <title>Leptobacterium flavescens.</title>
        <authorList>
            <person name="Wang G."/>
        </authorList>
    </citation>
    <scope>NUCLEOTIDE SEQUENCE [LARGE SCALE GENOMIC DNA]</scope>
    <source>
        <strain evidence="1 2">KCTC 22160</strain>
    </source>
</reference>
<dbReference type="RefSeq" id="WP_163605464.1">
    <property type="nucleotide sequence ID" value="NZ_JAABOO010000001.1"/>
</dbReference>
<dbReference type="EMBL" id="JAABOO010000001">
    <property type="protein sequence ID" value="NER12440.1"/>
    <property type="molecule type" value="Genomic_DNA"/>
</dbReference>
<accession>A0A6P0UJ75</accession>
<dbReference type="Pfam" id="PF20420">
    <property type="entry name" value="DUF6702"/>
    <property type="match status" value="1"/>
</dbReference>
<gene>
    <name evidence="1" type="ORF">GWK08_03230</name>
</gene>
<keyword evidence="2" id="KW-1185">Reference proteome</keyword>
<protein>
    <recommendedName>
        <fullName evidence="3">Peptidase E</fullName>
    </recommendedName>
</protein>
<dbReference type="InterPro" id="IPR046525">
    <property type="entry name" value="DUF6702"/>
</dbReference>
<proteinExistence type="predicted"/>
<organism evidence="1 2">
    <name type="scientific">Leptobacterium flavescens</name>
    <dbReference type="NCBI Taxonomy" id="472055"/>
    <lineage>
        <taxon>Bacteria</taxon>
        <taxon>Pseudomonadati</taxon>
        <taxon>Bacteroidota</taxon>
        <taxon>Flavobacteriia</taxon>
        <taxon>Flavobacteriales</taxon>
        <taxon>Flavobacteriaceae</taxon>
        <taxon>Leptobacterium</taxon>
    </lineage>
</organism>